<dbReference type="PRINTS" id="PR00861">
    <property type="entry name" value="ALYTICPTASE"/>
</dbReference>
<dbReference type="GO" id="GO:0005576">
    <property type="term" value="C:extracellular region"/>
    <property type="evidence" value="ECO:0007669"/>
    <property type="project" value="InterPro"/>
</dbReference>
<protein>
    <recommendedName>
        <fullName evidence="10">Peptidase S1A alpha-lytic prodomain domain-containing protein</fullName>
    </recommendedName>
</protein>
<dbReference type="InterPro" id="IPR043504">
    <property type="entry name" value="Peptidase_S1_PA_chymotrypsin"/>
</dbReference>
<evidence type="ECO:0000256" key="3">
    <source>
        <dbReference type="ARBA" id="ARBA00022801"/>
    </source>
</evidence>
<evidence type="ECO:0000256" key="2">
    <source>
        <dbReference type="ARBA" id="ARBA00022729"/>
    </source>
</evidence>
<gene>
    <name evidence="11" type="ORF">yc1106_04001</name>
</gene>
<accession>A0A9Q8Z6V0</accession>
<evidence type="ECO:0000259" key="10">
    <source>
        <dbReference type="Pfam" id="PF02983"/>
    </source>
</evidence>
<organism evidence="11 12">
    <name type="scientific">Curvularia clavata</name>
    <dbReference type="NCBI Taxonomy" id="95742"/>
    <lineage>
        <taxon>Eukaryota</taxon>
        <taxon>Fungi</taxon>
        <taxon>Dikarya</taxon>
        <taxon>Ascomycota</taxon>
        <taxon>Pezizomycotina</taxon>
        <taxon>Dothideomycetes</taxon>
        <taxon>Pleosporomycetidae</taxon>
        <taxon>Pleosporales</taxon>
        <taxon>Pleosporineae</taxon>
        <taxon>Pleosporaceae</taxon>
        <taxon>Curvularia</taxon>
    </lineage>
</organism>
<dbReference type="OrthoDB" id="3762657at2759"/>
<evidence type="ECO:0000256" key="6">
    <source>
        <dbReference type="ARBA" id="ARBA00023157"/>
    </source>
</evidence>
<evidence type="ECO:0000256" key="1">
    <source>
        <dbReference type="ARBA" id="ARBA00022670"/>
    </source>
</evidence>
<feature type="disulfide bond" evidence="8">
    <location>
        <begin position="204"/>
        <end position="220"/>
    </location>
</feature>
<dbReference type="VEuPathDB" id="FungiDB:yc1106_04001"/>
<dbReference type="InterPro" id="IPR035070">
    <property type="entry name" value="Streptogrisin_prodomain"/>
</dbReference>
<dbReference type="GO" id="GO:0006508">
    <property type="term" value="P:proteolysis"/>
    <property type="evidence" value="ECO:0007669"/>
    <property type="project" value="UniProtKB-KW"/>
</dbReference>
<dbReference type="InterPro" id="IPR001316">
    <property type="entry name" value="Pept_S1A_streptogrisin"/>
</dbReference>
<dbReference type="EMBL" id="CP089276">
    <property type="protein sequence ID" value="USP76727.1"/>
    <property type="molecule type" value="Genomic_DNA"/>
</dbReference>
<proteinExistence type="predicted"/>
<evidence type="ECO:0000256" key="9">
    <source>
        <dbReference type="SAM" id="SignalP"/>
    </source>
</evidence>
<dbReference type="Gene3D" id="2.40.10.10">
    <property type="entry name" value="Trypsin-like serine proteases"/>
    <property type="match status" value="2"/>
</dbReference>
<feature type="domain" description="Peptidase S1A alpha-lytic prodomain" evidence="10">
    <location>
        <begin position="109"/>
        <end position="172"/>
    </location>
</feature>
<keyword evidence="4" id="KW-0720">Serine protease</keyword>
<evidence type="ECO:0000256" key="4">
    <source>
        <dbReference type="ARBA" id="ARBA00022825"/>
    </source>
</evidence>
<name>A0A9Q8Z6V0_CURCL</name>
<dbReference type="Gene3D" id="3.30.300.50">
    <property type="match status" value="2"/>
</dbReference>
<feature type="chain" id="PRO_5040510489" description="Peptidase S1A alpha-lytic prodomain domain-containing protein" evidence="9">
    <location>
        <begin position="20"/>
        <end position="375"/>
    </location>
</feature>
<feature type="active site" description="Charge relay system" evidence="7">
    <location>
        <position position="219"/>
    </location>
</feature>
<dbReference type="InterPro" id="IPR009003">
    <property type="entry name" value="Peptidase_S1_PA"/>
</dbReference>
<dbReference type="Proteomes" id="UP001056012">
    <property type="component" value="Chromosome 3"/>
</dbReference>
<keyword evidence="3" id="KW-0378">Hydrolase</keyword>
<keyword evidence="6 8" id="KW-1015">Disulfide bond</keyword>
<keyword evidence="5" id="KW-0865">Zymogen</keyword>
<keyword evidence="12" id="KW-1185">Reference proteome</keyword>
<evidence type="ECO:0000256" key="7">
    <source>
        <dbReference type="PIRSR" id="PIRSR001134-1"/>
    </source>
</evidence>
<dbReference type="SUPFAM" id="SSF50494">
    <property type="entry name" value="Trypsin-like serine proteases"/>
    <property type="match status" value="1"/>
</dbReference>
<feature type="active site" description="Charge relay system" evidence="7">
    <location>
        <position position="248"/>
    </location>
</feature>
<reference evidence="11" key="1">
    <citation type="submission" date="2021-12" db="EMBL/GenBank/DDBJ databases">
        <title>Curvularia clavata genome.</title>
        <authorList>
            <person name="Cao Y."/>
        </authorList>
    </citation>
    <scope>NUCLEOTIDE SEQUENCE</scope>
    <source>
        <strain evidence="11">Yc1106</strain>
    </source>
</reference>
<dbReference type="Pfam" id="PF02983">
    <property type="entry name" value="Pro_Al_protease"/>
    <property type="match status" value="1"/>
</dbReference>
<keyword evidence="2 9" id="KW-0732">Signal</keyword>
<feature type="signal peptide" evidence="9">
    <location>
        <begin position="1"/>
        <end position="19"/>
    </location>
</feature>
<evidence type="ECO:0000313" key="12">
    <source>
        <dbReference type="Proteomes" id="UP001056012"/>
    </source>
</evidence>
<dbReference type="AlphaFoldDB" id="A0A9Q8Z6V0"/>
<dbReference type="GO" id="GO:0004252">
    <property type="term" value="F:serine-type endopeptidase activity"/>
    <property type="evidence" value="ECO:0007669"/>
    <property type="project" value="InterPro"/>
</dbReference>
<feature type="disulfide bond" evidence="8">
    <location>
        <begin position="323"/>
        <end position="350"/>
    </location>
</feature>
<evidence type="ECO:0000256" key="5">
    <source>
        <dbReference type="ARBA" id="ARBA00023145"/>
    </source>
</evidence>
<sequence>MELTKFLTALAVFLPIVYGAPTTTANSLHPEILAAMKRDLGLDAEQAHARVAREIQATEVIEQLRTKAGNSFGGAWLVDGELKVAVTDEALTSEVTSSGATALVVDTPLSKLQEAQKALDKLDIASAAGKRSEAANGIAAYYVDVAANKLVIEALESSTAQAQELAKKVGLTESEFEVRTVQDMPTPLATVRGGDAYYIGGGRCSVGFSVTTGFVSAGHCGRAGTVATTSGGTTLGTFSGSVFPGNGDYSYIRGTSSNTYSGTINNYSGGSLPVSGSTASAVGSSICRSGSTTGVHCGTVRSLGATVTYSEGRVTGLTQTNVCAEPGDSGGSFYTGAQAQGVTSGGSGDCSRGGTTYFQPVNEILSAYGLTLVRG</sequence>
<dbReference type="InterPro" id="IPR004236">
    <property type="entry name" value="Pept_S1_alpha_lytic"/>
</dbReference>
<dbReference type="PIRSF" id="PIRSF001134">
    <property type="entry name" value="Streptogrisin"/>
    <property type="match status" value="1"/>
</dbReference>
<feature type="disulfide bond" evidence="8">
    <location>
        <begin position="287"/>
        <end position="297"/>
    </location>
</feature>
<evidence type="ECO:0000313" key="11">
    <source>
        <dbReference type="EMBL" id="USP76727.1"/>
    </source>
</evidence>
<feature type="active site" description="Charge relay system" evidence="7">
    <location>
        <position position="329"/>
    </location>
</feature>
<evidence type="ECO:0000256" key="8">
    <source>
        <dbReference type="PIRSR" id="PIRSR001134-2"/>
    </source>
</evidence>
<dbReference type="CDD" id="cd21112">
    <property type="entry name" value="alphaLP-like"/>
    <property type="match status" value="1"/>
</dbReference>
<keyword evidence="1" id="KW-0645">Protease</keyword>